<reference evidence="7 8" key="1">
    <citation type="journal article" date="2018" name="Genome Announc.">
        <title>Draft Genome Sequence of Lactococcus sp. Strain NtB2 (JCM 32569), Isolated from the Gut of the Higher Termite Nasutitermes takasagoensis.</title>
        <authorList>
            <person name="Noda S."/>
            <person name="Aihara C."/>
            <person name="Yuki M."/>
            <person name="Ohkuma M."/>
        </authorList>
    </citation>
    <scope>NUCLEOTIDE SEQUENCE [LARGE SCALE GENOMIC DNA]</scope>
    <source>
        <strain evidence="7 8">NtB2</strain>
    </source>
</reference>
<keyword evidence="8" id="KW-1185">Reference proteome</keyword>
<dbReference type="InterPro" id="IPR015421">
    <property type="entry name" value="PyrdxlP-dep_Trfase_major"/>
</dbReference>
<dbReference type="GO" id="GO:0030170">
    <property type="term" value="F:pyridoxal phosphate binding"/>
    <property type="evidence" value="ECO:0007669"/>
    <property type="project" value="InterPro"/>
</dbReference>
<sequence length="391" mass="44624">MNFDEIIDRRNTYCTQWDYIEDRFGEADLLPFTISDTDFAVPEPVSRKLLERLQHPIFGYTRWKHPHFKQAVKGWFDKRFDLDINEDWILYSPAVIYSLAQLIELKSAEGEGVIMQTPAYDAFFKTIKANGRQCVENPLIYEDGSYSIDFDGLEALMADENNKILLLCSPHNPTGRVWTSTELERLIQLCETYDVFLISDEIHMDILRKDKKHHPILEICQKNVALLSSASKTFNFPGLVFSYLLIPDEALRLAFSRQLKEKDGLSSTSILGMEATITAYQEADSFLDELNAYIGENQKLVRAFLEEHLPEIKLVPPEASYLLWLDVSQLGFSMAELQENLIKVGKVAIMDGGLYGDTGRDFIRLNIGCSKEKLQQGLEGLLKSITALKNS</sequence>
<dbReference type="InterPro" id="IPR027619">
    <property type="entry name" value="C-S_lyase_PatB-like"/>
</dbReference>
<evidence type="ECO:0000256" key="4">
    <source>
        <dbReference type="ARBA" id="ARBA00023239"/>
    </source>
</evidence>
<protein>
    <recommendedName>
        <fullName evidence="2">cysteine-S-conjugate beta-lyase</fullName>
        <ecNumber evidence="2">4.4.1.13</ecNumber>
    </recommendedName>
</protein>
<evidence type="ECO:0000256" key="2">
    <source>
        <dbReference type="ARBA" id="ARBA00012224"/>
    </source>
</evidence>
<gene>
    <name evidence="7" type="primary">patB</name>
    <name evidence="7" type="ORF">NtB2_01278</name>
</gene>
<dbReference type="RefSeq" id="WP_109246099.1">
    <property type="nucleotide sequence ID" value="NZ_BFFO01000007.1"/>
</dbReference>
<evidence type="ECO:0000313" key="7">
    <source>
        <dbReference type="EMBL" id="GBG97141.1"/>
    </source>
</evidence>
<dbReference type="Proteomes" id="UP000245021">
    <property type="component" value="Unassembled WGS sequence"/>
</dbReference>
<name>A0A2R5HKL9_9LACT</name>
<evidence type="ECO:0000259" key="6">
    <source>
        <dbReference type="Pfam" id="PF00155"/>
    </source>
</evidence>
<dbReference type="Gene3D" id="3.90.1150.10">
    <property type="entry name" value="Aspartate Aminotransferase, domain 1"/>
    <property type="match status" value="1"/>
</dbReference>
<dbReference type="EC" id="4.4.1.13" evidence="2"/>
<dbReference type="Gene3D" id="3.40.640.10">
    <property type="entry name" value="Type I PLP-dependent aspartate aminotransferase-like (Major domain)"/>
    <property type="match status" value="1"/>
</dbReference>
<dbReference type="InterPro" id="IPR015424">
    <property type="entry name" value="PyrdxlP-dep_Trfase"/>
</dbReference>
<dbReference type="PANTHER" id="PTHR43525:SF1">
    <property type="entry name" value="PROTEIN MALY"/>
    <property type="match status" value="1"/>
</dbReference>
<keyword evidence="3" id="KW-0663">Pyridoxal phosphate</keyword>
<keyword evidence="4 7" id="KW-0456">Lyase</keyword>
<dbReference type="CDD" id="cd00609">
    <property type="entry name" value="AAT_like"/>
    <property type="match status" value="1"/>
</dbReference>
<dbReference type="InterPro" id="IPR015422">
    <property type="entry name" value="PyrdxlP-dep_Trfase_small"/>
</dbReference>
<dbReference type="OrthoDB" id="9802872at2"/>
<evidence type="ECO:0000256" key="1">
    <source>
        <dbReference type="ARBA" id="ARBA00001933"/>
    </source>
</evidence>
<dbReference type="PANTHER" id="PTHR43525">
    <property type="entry name" value="PROTEIN MALY"/>
    <property type="match status" value="1"/>
</dbReference>
<comment type="similarity">
    <text evidence="5">Belongs to the class-II pyridoxal-phosphate-dependent aminotransferase family. MalY/PatB cystathionine beta-lyase subfamily.</text>
</comment>
<dbReference type="Pfam" id="PF00155">
    <property type="entry name" value="Aminotran_1_2"/>
    <property type="match status" value="1"/>
</dbReference>
<dbReference type="NCBIfam" id="TIGR04350">
    <property type="entry name" value="C_S_lyase_PatB"/>
    <property type="match status" value="1"/>
</dbReference>
<organism evidence="7 8">
    <name type="scientific">Lactococcus termiticola</name>
    <dbReference type="NCBI Taxonomy" id="2169526"/>
    <lineage>
        <taxon>Bacteria</taxon>
        <taxon>Bacillati</taxon>
        <taxon>Bacillota</taxon>
        <taxon>Bacilli</taxon>
        <taxon>Lactobacillales</taxon>
        <taxon>Streptococcaceae</taxon>
        <taxon>Lactococcus</taxon>
    </lineage>
</organism>
<dbReference type="InterPro" id="IPR004839">
    <property type="entry name" value="Aminotransferase_I/II_large"/>
</dbReference>
<evidence type="ECO:0000256" key="3">
    <source>
        <dbReference type="ARBA" id="ARBA00022898"/>
    </source>
</evidence>
<feature type="domain" description="Aminotransferase class I/classII large" evidence="6">
    <location>
        <begin position="28"/>
        <end position="380"/>
    </location>
</feature>
<dbReference type="InterPro" id="IPR051798">
    <property type="entry name" value="Class-II_PLP-Dep_Aminotrans"/>
</dbReference>
<proteinExistence type="inferred from homology"/>
<dbReference type="GO" id="GO:0047804">
    <property type="term" value="F:cysteine-S-conjugate beta-lyase activity"/>
    <property type="evidence" value="ECO:0007669"/>
    <property type="project" value="UniProtKB-EC"/>
</dbReference>
<dbReference type="EMBL" id="BFFO01000007">
    <property type="protein sequence ID" value="GBG97141.1"/>
    <property type="molecule type" value="Genomic_DNA"/>
</dbReference>
<accession>A0A2R5HKL9</accession>
<comment type="caution">
    <text evidence="7">The sequence shown here is derived from an EMBL/GenBank/DDBJ whole genome shotgun (WGS) entry which is preliminary data.</text>
</comment>
<dbReference type="SUPFAM" id="SSF53383">
    <property type="entry name" value="PLP-dependent transferases"/>
    <property type="match status" value="1"/>
</dbReference>
<evidence type="ECO:0000256" key="5">
    <source>
        <dbReference type="ARBA" id="ARBA00037974"/>
    </source>
</evidence>
<comment type="cofactor">
    <cofactor evidence="1">
        <name>pyridoxal 5'-phosphate</name>
        <dbReference type="ChEBI" id="CHEBI:597326"/>
    </cofactor>
</comment>
<dbReference type="AlphaFoldDB" id="A0A2R5HKL9"/>
<evidence type="ECO:0000313" key="8">
    <source>
        <dbReference type="Proteomes" id="UP000245021"/>
    </source>
</evidence>